<keyword evidence="1" id="KW-0175">Coiled coil</keyword>
<comment type="caution">
    <text evidence="2">The sequence shown here is derived from an EMBL/GenBank/DDBJ whole genome shotgun (WGS) entry which is preliminary data.</text>
</comment>
<evidence type="ECO:0000256" key="1">
    <source>
        <dbReference type="SAM" id="Coils"/>
    </source>
</evidence>
<gene>
    <name evidence="2" type="ORF">QYM36_002520</name>
</gene>
<dbReference type="AlphaFoldDB" id="A0AA88LHK9"/>
<reference evidence="2" key="1">
    <citation type="submission" date="2023-07" db="EMBL/GenBank/DDBJ databases">
        <title>Chromosome-level genome assembly of Artemia franciscana.</title>
        <authorList>
            <person name="Jo E."/>
        </authorList>
    </citation>
    <scope>NUCLEOTIDE SEQUENCE</scope>
    <source>
        <tissue evidence="2">Whole body</tissue>
    </source>
</reference>
<organism evidence="2 3">
    <name type="scientific">Artemia franciscana</name>
    <name type="common">Brine shrimp</name>
    <name type="synonym">Artemia sanfranciscana</name>
    <dbReference type="NCBI Taxonomy" id="6661"/>
    <lineage>
        <taxon>Eukaryota</taxon>
        <taxon>Metazoa</taxon>
        <taxon>Ecdysozoa</taxon>
        <taxon>Arthropoda</taxon>
        <taxon>Crustacea</taxon>
        <taxon>Branchiopoda</taxon>
        <taxon>Anostraca</taxon>
        <taxon>Artemiidae</taxon>
        <taxon>Artemia</taxon>
    </lineage>
</organism>
<sequence length="292" mass="34018">MMKMGLYKVYTMNTESAEEAKKMAYGVKLMDDFRKWAALYGEEKLKKFQNPFGCVHKIVYFVLEGTNYNWKNLHSASRLELFFAKLAECGMQGSSRKKYAQGFRQFIDYISSRGSEGPENLYLTNVTSVVRALGHLDKKHSSLATTEKRRKEHQRAFDPHSFHNEDYIKLKAGVEEFMAPVLLRLSRNRLLEGDLPHLTAYLCFLVSFLFGHRPGVPENMTVEEFMNRQAENEDSSDSDETQGCVPATWYWYQRHEKNKFQKENDALKKEIKELKKKIKQMKGNEEDSSSDE</sequence>
<evidence type="ECO:0000313" key="3">
    <source>
        <dbReference type="Proteomes" id="UP001187531"/>
    </source>
</evidence>
<evidence type="ECO:0000313" key="2">
    <source>
        <dbReference type="EMBL" id="KAK2721980.1"/>
    </source>
</evidence>
<dbReference type="EMBL" id="JAVRJZ010000005">
    <property type="protein sequence ID" value="KAK2721980.1"/>
    <property type="molecule type" value="Genomic_DNA"/>
</dbReference>
<protein>
    <submittedName>
        <fullName evidence="2">Uncharacterized protein</fullName>
    </submittedName>
</protein>
<name>A0AA88LHK9_ARTSF</name>
<feature type="coiled-coil region" evidence="1">
    <location>
        <begin position="257"/>
        <end position="291"/>
    </location>
</feature>
<keyword evidence="3" id="KW-1185">Reference proteome</keyword>
<dbReference type="Proteomes" id="UP001187531">
    <property type="component" value="Unassembled WGS sequence"/>
</dbReference>
<accession>A0AA88LHK9</accession>
<proteinExistence type="predicted"/>